<dbReference type="STRING" id="1317117.ATO7_16245"/>
<organism evidence="7 8">
    <name type="scientific">Oceanococcus atlanticus</name>
    <dbReference type="NCBI Taxonomy" id="1317117"/>
    <lineage>
        <taxon>Bacteria</taxon>
        <taxon>Pseudomonadati</taxon>
        <taxon>Pseudomonadota</taxon>
        <taxon>Gammaproteobacteria</taxon>
        <taxon>Chromatiales</taxon>
        <taxon>Oceanococcaceae</taxon>
        <taxon>Oceanococcus</taxon>
    </lineage>
</organism>
<dbReference type="InterPro" id="IPR039424">
    <property type="entry name" value="SBP_5"/>
</dbReference>
<comment type="similarity">
    <text evidence="2">Belongs to the bacterial solute-binding protein 5 family.</text>
</comment>
<dbReference type="Proteomes" id="UP000192342">
    <property type="component" value="Unassembled WGS sequence"/>
</dbReference>
<feature type="domain" description="Solute-binding protein family 5" evidence="6">
    <location>
        <begin position="84"/>
        <end position="516"/>
    </location>
</feature>
<evidence type="ECO:0000256" key="3">
    <source>
        <dbReference type="ARBA" id="ARBA00022448"/>
    </source>
</evidence>
<reference evidence="7 8" key="1">
    <citation type="submission" date="2013-04" db="EMBL/GenBank/DDBJ databases">
        <title>Oceanococcus atlanticus 22II-S10r2 Genome Sequencing.</title>
        <authorList>
            <person name="Lai Q."/>
            <person name="Li G."/>
            <person name="Shao Z."/>
        </authorList>
    </citation>
    <scope>NUCLEOTIDE SEQUENCE [LARGE SCALE GENOMIC DNA]</scope>
    <source>
        <strain evidence="7 8">22II-S10r2</strain>
    </source>
</reference>
<dbReference type="PIRSF" id="PIRSF002741">
    <property type="entry name" value="MppA"/>
    <property type="match status" value="1"/>
</dbReference>
<name>A0A1Y1SA11_9GAMM</name>
<dbReference type="SUPFAM" id="SSF53850">
    <property type="entry name" value="Periplasmic binding protein-like II"/>
    <property type="match status" value="1"/>
</dbReference>
<keyword evidence="4 5" id="KW-0732">Signal</keyword>
<evidence type="ECO:0000256" key="1">
    <source>
        <dbReference type="ARBA" id="ARBA00004196"/>
    </source>
</evidence>
<dbReference type="InterPro" id="IPR030678">
    <property type="entry name" value="Peptide/Ni-bd"/>
</dbReference>
<dbReference type="Pfam" id="PF00496">
    <property type="entry name" value="SBP_bac_5"/>
    <property type="match status" value="1"/>
</dbReference>
<dbReference type="RefSeq" id="WP_083563498.1">
    <property type="nucleotide sequence ID" value="NZ_AQQV01000006.1"/>
</dbReference>
<dbReference type="InterPro" id="IPR000914">
    <property type="entry name" value="SBP_5_dom"/>
</dbReference>
<gene>
    <name evidence="7" type="ORF">ATO7_16245</name>
</gene>
<dbReference type="EMBL" id="AQQV01000006">
    <property type="protein sequence ID" value="ORE85051.1"/>
    <property type="molecule type" value="Genomic_DNA"/>
</dbReference>
<proteinExistence type="inferred from homology"/>
<evidence type="ECO:0000259" key="6">
    <source>
        <dbReference type="Pfam" id="PF00496"/>
    </source>
</evidence>
<comment type="caution">
    <text evidence="7">The sequence shown here is derived from an EMBL/GenBank/DDBJ whole genome shotgun (WGS) entry which is preliminary data.</text>
</comment>
<accession>A0A1Y1SA11</accession>
<evidence type="ECO:0000313" key="7">
    <source>
        <dbReference type="EMBL" id="ORE85051.1"/>
    </source>
</evidence>
<protein>
    <submittedName>
        <fullName evidence="7">Putative ABC transport system solute-binding protein</fullName>
    </submittedName>
</protein>
<feature type="chain" id="PRO_5013118703" evidence="5">
    <location>
        <begin position="21"/>
        <end position="609"/>
    </location>
</feature>
<dbReference type="PROSITE" id="PS51257">
    <property type="entry name" value="PROKAR_LIPOPROTEIN"/>
    <property type="match status" value="1"/>
</dbReference>
<dbReference type="GO" id="GO:0043190">
    <property type="term" value="C:ATP-binding cassette (ABC) transporter complex"/>
    <property type="evidence" value="ECO:0007669"/>
    <property type="project" value="InterPro"/>
</dbReference>
<feature type="signal peptide" evidence="5">
    <location>
        <begin position="1"/>
        <end position="20"/>
    </location>
</feature>
<dbReference type="GO" id="GO:1904680">
    <property type="term" value="F:peptide transmembrane transporter activity"/>
    <property type="evidence" value="ECO:0007669"/>
    <property type="project" value="TreeGrafter"/>
</dbReference>
<dbReference type="Gene3D" id="3.40.190.10">
    <property type="entry name" value="Periplasmic binding protein-like II"/>
    <property type="match status" value="1"/>
</dbReference>
<keyword evidence="3" id="KW-0813">Transport</keyword>
<dbReference type="PANTHER" id="PTHR30290:SF10">
    <property type="entry name" value="PERIPLASMIC OLIGOPEPTIDE-BINDING PROTEIN-RELATED"/>
    <property type="match status" value="1"/>
</dbReference>
<keyword evidence="8" id="KW-1185">Reference proteome</keyword>
<comment type="subcellular location">
    <subcellularLocation>
        <location evidence="1">Cell envelope</location>
    </subcellularLocation>
</comment>
<evidence type="ECO:0000256" key="5">
    <source>
        <dbReference type="SAM" id="SignalP"/>
    </source>
</evidence>
<evidence type="ECO:0000256" key="2">
    <source>
        <dbReference type="ARBA" id="ARBA00005695"/>
    </source>
</evidence>
<dbReference type="PANTHER" id="PTHR30290">
    <property type="entry name" value="PERIPLASMIC BINDING COMPONENT OF ABC TRANSPORTER"/>
    <property type="match status" value="1"/>
</dbReference>
<dbReference type="Gene3D" id="3.10.105.10">
    <property type="entry name" value="Dipeptide-binding Protein, Domain 3"/>
    <property type="match status" value="1"/>
</dbReference>
<dbReference type="GO" id="GO:0015833">
    <property type="term" value="P:peptide transport"/>
    <property type="evidence" value="ECO:0007669"/>
    <property type="project" value="TreeGrafter"/>
</dbReference>
<dbReference type="OrthoDB" id="9801912at2"/>
<sequence>MRNHAVTYLATLLVALGLGACSKGSDQPATNADGEAIKVYRHSMDGAPTNLDPLHSATVYANFLVLNTYDTLYSYKYLTRPYALKPNLAAAMPEISDDGLSYTIRIKPGVRFVDDPAFENGQGRELVAADVAYSLKRHFDPSNRSQGSWLWAGRIKGLDQWGQDGADYNEDVEGLEVVDDHTLAIHLTKPYPQLTYTLAMGFAGVVPHEAVDKYGRELSIRPVGSGPFRMAKFDTAKAVLEANPHFRQEPIDLAAEGFDPAIHGGLGLEAIEGRSPPFIDRLEIDFILETAARWNSFTKGNEIQFTSVPVEQTDTVLDSRDPIKLKPDWTERYHSTTGVEAGFVFTSLNMDKPYLGHNDDPQQDARNRELRCAMRDAMDWSARNNRFYSGIGVVFPGIVPPAASDLHSKLPQDSISRNLERARTRLEKAGWTQDNLPTLEYGFQNSVTSRQLFEQFRGFMADIGYPSSKIKPVSFATFGDYNKAIKTSQLDVIPMGWGLDYPDSENTLQLFYGPNHTPGSNNSNYNNPAFDALFEKTAVMQPGPEREKLYLDMSQMVLDDCVTISGLSRNRIYLWHKDVIGLPNREILGGFWLRYVDIKNADEQTAPAS</sequence>
<dbReference type="GO" id="GO:0030288">
    <property type="term" value="C:outer membrane-bounded periplasmic space"/>
    <property type="evidence" value="ECO:0007669"/>
    <property type="project" value="UniProtKB-ARBA"/>
</dbReference>
<evidence type="ECO:0000256" key="4">
    <source>
        <dbReference type="ARBA" id="ARBA00022729"/>
    </source>
</evidence>
<dbReference type="AlphaFoldDB" id="A0A1Y1SA11"/>
<evidence type="ECO:0000313" key="8">
    <source>
        <dbReference type="Proteomes" id="UP000192342"/>
    </source>
</evidence>